<dbReference type="HAMAP" id="MF_01965">
    <property type="entry name" value="NADHX_dehydratase"/>
    <property type="match status" value="1"/>
</dbReference>
<dbReference type="InterPro" id="IPR030677">
    <property type="entry name" value="Nnr"/>
</dbReference>
<comment type="function">
    <text evidence="18">Catalyzes the epimerization of the S- and R-forms of NAD(P)HX, a damaged form of NAD(P)H that is a result of enzymatic or heat-dependent hydration. This is a prerequisite for the S-specific NAD(P)H-hydrate dehydratase to allow the repair of both epimers of NAD(P)HX.</text>
</comment>
<dbReference type="EC" id="5.1.99.6" evidence="19"/>
<evidence type="ECO:0000256" key="12">
    <source>
        <dbReference type="ARBA" id="ARBA00023239"/>
    </source>
</evidence>
<dbReference type="Pfam" id="PF03853">
    <property type="entry name" value="YjeF_N"/>
    <property type="match status" value="1"/>
</dbReference>
<accession>A0A177KHL1</accession>
<keyword evidence="12 17" id="KW-0456">Lyase</keyword>
<dbReference type="RefSeq" id="WP_063975637.1">
    <property type="nucleotide sequence ID" value="NZ_LQWZ01000037.1"/>
</dbReference>
<keyword evidence="11 18" id="KW-0413">Isomerase</keyword>
<feature type="binding site" evidence="17">
    <location>
        <position position="349"/>
    </location>
    <ligand>
        <name>(6S)-NADPHX</name>
        <dbReference type="ChEBI" id="CHEBI:64076"/>
    </ligand>
</feature>
<comment type="similarity">
    <text evidence="3 19">In the N-terminal section; belongs to the NnrE/AIBP family.</text>
</comment>
<feature type="binding site" evidence="18">
    <location>
        <position position="151"/>
    </location>
    <ligand>
        <name>(6S)-NADPHX</name>
        <dbReference type="ChEBI" id="CHEBI:64076"/>
    </ligand>
</feature>
<evidence type="ECO:0000256" key="14">
    <source>
        <dbReference type="ARBA" id="ARBA00025153"/>
    </source>
</evidence>
<feature type="domain" description="YjeF C-terminal" evidence="20">
    <location>
        <begin position="212"/>
        <end position="475"/>
    </location>
</feature>
<dbReference type="GO" id="GO:0046496">
    <property type="term" value="P:nicotinamide nucleotide metabolic process"/>
    <property type="evidence" value="ECO:0007669"/>
    <property type="project" value="UniProtKB-UniRule"/>
</dbReference>
<reference evidence="22 23" key="1">
    <citation type="submission" date="2016-01" db="EMBL/GenBank/DDBJ databases">
        <title>Investigation of taxonomic status of Bacillus aminovorans.</title>
        <authorList>
            <person name="Verma A."/>
            <person name="Pal Y."/>
            <person name="Krishnamurthi S."/>
        </authorList>
    </citation>
    <scope>NUCLEOTIDE SEQUENCE [LARGE SCALE GENOMIC DNA]</scope>
    <source>
        <strain evidence="22 23">DSM 4337</strain>
    </source>
</reference>
<dbReference type="GO" id="GO:0046872">
    <property type="term" value="F:metal ion binding"/>
    <property type="evidence" value="ECO:0007669"/>
    <property type="project" value="UniProtKB-UniRule"/>
</dbReference>
<name>A0A177KHL1_9BACI</name>
<comment type="similarity">
    <text evidence="17">Belongs to the NnrD/CARKD family.</text>
</comment>
<feature type="binding site" evidence="18">
    <location>
        <position position="154"/>
    </location>
    <ligand>
        <name>K(+)</name>
        <dbReference type="ChEBI" id="CHEBI:29103"/>
    </ligand>
</feature>
<evidence type="ECO:0000256" key="10">
    <source>
        <dbReference type="ARBA" id="ARBA00023027"/>
    </source>
</evidence>
<organism evidence="22 23">
    <name type="scientific">Domibacillus aminovorans</name>
    <dbReference type="NCBI Taxonomy" id="29332"/>
    <lineage>
        <taxon>Bacteria</taxon>
        <taxon>Bacillati</taxon>
        <taxon>Bacillota</taxon>
        <taxon>Bacilli</taxon>
        <taxon>Bacillales</taxon>
        <taxon>Bacillaceae</taxon>
        <taxon>Domibacillus</taxon>
    </lineage>
</organism>
<comment type="similarity">
    <text evidence="4 19">In the C-terminal section; belongs to the NnrD/CARKD family.</text>
</comment>
<feature type="binding site" evidence="17">
    <location>
        <position position="304"/>
    </location>
    <ligand>
        <name>(6S)-NADPHX</name>
        <dbReference type="ChEBI" id="CHEBI:64076"/>
    </ligand>
</feature>
<keyword evidence="7 17" id="KW-0067">ATP-binding</keyword>
<evidence type="ECO:0000256" key="6">
    <source>
        <dbReference type="ARBA" id="ARBA00022741"/>
    </source>
</evidence>
<evidence type="ECO:0000256" key="2">
    <source>
        <dbReference type="ARBA" id="ARBA00000909"/>
    </source>
</evidence>
<comment type="subunit">
    <text evidence="17">Homotetramer.</text>
</comment>
<sequence length="479" mass="51448">MYIYKSSEIKKADRCAEEQGMTAFTLMELSGIGLFNAIKQDLNIHKHHFTIIAGKGNNGGDGIVLARYLQIAGVPCSLFFPLGLPVSAASKAHFDYYSSLGFSASTNLPDQSGSILVDSLFGIGIKLPLRENIQRVTDWMNRQTAMKVAIDLPTGAASDDGDCDKHAFKADRTYSLHGYKPSRFLYPAASLYGDTEVVEIGLPHTSNWKVRSVQEVAKSLTYSGQNAHKGTFGHGLLIAGAKDMPGSASLAASGAVACGAGKLTVQTEKEAIPITASHVPEAMYQFNPHIELDHSFDAIAAGCGRPSDDKMEILIEELLAQKKPVILDAGALHPRSYAKKKCPVIVTPHPGEFSRMTGKETVYVQRTRIAAASAYAVEHNVTVVLKGEYTVTAFADGGGYVNVTGNDGLSKGGSGDVLTGLILALVLRNKNIKEAVADAVYLHGHCADKWKEAYPAQTMRPSYISQLIAETANEIIKET</sequence>
<evidence type="ECO:0000256" key="16">
    <source>
        <dbReference type="ARBA" id="ARBA00049209"/>
    </source>
</evidence>
<feature type="binding site" evidence="17">
    <location>
        <begin position="386"/>
        <end position="390"/>
    </location>
    <ligand>
        <name>AMP</name>
        <dbReference type="ChEBI" id="CHEBI:456215"/>
    </ligand>
</feature>
<comment type="function">
    <text evidence="17">Catalyzes the dehydration of the S-form of NAD(P)HX at the expense of ADP, which is converted to AMP. Together with NAD(P)HX epimerase, which catalyzes the epimerization of the S- and R-forms, the enzyme allows the repair of both epimers of NAD(P)HX, a damaged form of NAD(P)H that is a result of enzymatic or heat-dependent hydration.</text>
</comment>
<dbReference type="PROSITE" id="PS01050">
    <property type="entry name" value="YJEF_C_2"/>
    <property type="match status" value="1"/>
</dbReference>
<evidence type="ECO:0000256" key="13">
    <source>
        <dbReference type="ARBA" id="ARBA00023268"/>
    </source>
</evidence>
<keyword evidence="13" id="KW-0511">Multifunctional enzyme</keyword>
<proteinExistence type="inferred from homology"/>
<dbReference type="Pfam" id="PF01256">
    <property type="entry name" value="Carb_kinase"/>
    <property type="match status" value="1"/>
</dbReference>
<evidence type="ECO:0000259" key="20">
    <source>
        <dbReference type="PROSITE" id="PS51383"/>
    </source>
</evidence>
<evidence type="ECO:0000259" key="21">
    <source>
        <dbReference type="PROSITE" id="PS51385"/>
    </source>
</evidence>
<keyword evidence="8 17" id="KW-0521">NADP</keyword>
<dbReference type="InterPro" id="IPR017953">
    <property type="entry name" value="Carbohydrate_kinase_pred_CS"/>
</dbReference>
<comment type="catalytic activity">
    <reaction evidence="16 17 19">
        <text>(6S)-NADPHX + ADP = AMP + phosphate + NADPH + H(+)</text>
        <dbReference type="Rhea" id="RHEA:32235"/>
        <dbReference type="ChEBI" id="CHEBI:15378"/>
        <dbReference type="ChEBI" id="CHEBI:43474"/>
        <dbReference type="ChEBI" id="CHEBI:57783"/>
        <dbReference type="ChEBI" id="CHEBI:64076"/>
        <dbReference type="ChEBI" id="CHEBI:456215"/>
        <dbReference type="ChEBI" id="CHEBI:456216"/>
        <dbReference type="EC" id="4.2.1.136"/>
    </reaction>
</comment>
<dbReference type="GO" id="GO:0005524">
    <property type="term" value="F:ATP binding"/>
    <property type="evidence" value="ECO:0007669"/>
    <property type="project" value="UniProtKB-UniRule"/>
</dbReference>
<dbReference type="InterPro" id="IPR000631">
    <property type="entry name" value="CARKD"/>
</dbReference>
<dbReference type="Gene3D" id="3.40.50.10260">
    <property type="entry name" value="YjeF N-terminal domain"/>
    <property type="match status" value="1"/>
</dbReference>
<feature type="binding site" evidence="18">
    <location>
        <position position="58"/>
    </location>
    <ligand>
        <name>K(+)</name>
        <dbReference type="ChEBI" id="CHEBI:29103"/>
    </ligand>
</feature>
<comment type="caution">
    <text evidence="17">Lacks conserved residue(s) required for the propagation of feature annotation.</text>
</comment>
<evidence type="ECO:0000256" key="3">
    <source>
        <dbReference type="ARBA" id="ARBA00006001"/>
    </source>
</evidence>
<dbReference type="SUPFAM" id="SSF53613">
    <property type="entry name" value="Ribokinase-like"/>
    <property type="match status" value="1"/>
</dbReference>
<evidence type="ECO:0000256" key="9">
    <source>
        <dbReference type="ARBA" id="ARBA00022958"/>
    </source>
</evidence>
<dbReference type="InterPro" id="IPR036652">
    <property type="entry name" value="YjeF_N_dom_sf"/>
</dbReference>
<feature type="binding site" evidence="18">
    <location>
        <begin position="122"/>
        <end position="128"/>
    </location>
    <ligand>
        <name>(6S)-NADPHX</name>
        <dbReference type="ChEBI" id="CHEBI:64076"/>
    </ligand>
</feature>
<dbReference type="EMBL" id="LQWZ01000037">
    <property type="protein sequence ID" value="OAH52870.1"/>
    <property type="molecule type" value="Genomic_DNA"/>
</dbReference>
<dbReference type="HAMAP" id="MF_01966">
    <property type="entry name" value="NADHX_epimerase"/>
    <property type="match status" value="1"/>
</dbReference>
<evidence type="ECO:0000313" key="22">
    <source>
        <dbReference type="EMBL" id="OAH52870.1"/>
    </source>
</evidence>
<dbReference type="PANTHER" id="PTHR12592">
    <property type="entry name" value="ATP-DEPENDENT (S)-NAD(P)H-HYDRATE DEHYDRATASE FAMILY MEMBER"/>
    <property type="match status" value="1"/>
</dbReference>
<dbReference type="GO" id="GO:0052856">
    <property type="term" value="F:NAD(P)HX epimerase activity"/>
    <property type="evidence" value="ECO:0007669"/>
    <property type="project" value="UniProtKB-UniRule"/>
</dbReference>
<evidence type="ECO:0000256" key="5">
    <source>
        <dbReference type="ARBA" id="ARBA00022723"/>
    </source>
</evidence>
<dbReference type="PIRSF" id="PIRSF017184">
    <property type="entry name" value="Nnr"/>
    <property type="match status" value="1"/>
</dbReference>
<comment type="caution">
    <text evidence="22">The sequence shown here is derived from an EMBL/GenBank/DDBJ whole genome shotgun (WGS) entry which is preliminary data.</text>
</comment>
<dbReference type="PANTHER" id="PTHR12592:SF0">
    <property type="entry name" value="ATP-DEPENDENT (S)-NAD(P)H-HYDRATE DEHYDRATASE"/>
    <property type="match status" value="1"/>
</dbReference>
<feature type="binding site" evidence="17">
    <location>
        <position position="416"/>
    </location>
    <ligand>
        <name>(6S)-NADPHX</name>
        <dbReference type="ChEBI" id="CHEBI:64076"/>
    </ligand>
</feature>
<feature type="binding site" evidence="18">
    <location>
        <position position="118"/>
    </location>
    <ligand>
        <name>K(+)</name>
        <dbReference type="ChEBI" id="CHEBI:29103"/>
    </ligand>
</feature>
<dbReference type="EC" id="4.2.1.136" evidence="19"/>
<dbReference type="GO" id="GO:0110051">
    <property type="term" value="P:metabolite repair"/>
    <property type="evidence" value="ECO:0007669"/>
    <property type="project" value="TreeGrafter"/>
</dbReference>
<evidence type="ECO:0000256" key="11">
    <source>
        <dbReference type="ARBA" id="ARBA00023235"/>
    </source>
</evidence>
<evidence type="ECO:0000256" key="1">
    <source>
        <dbReference type="ARBA" id="ARBA00000013"/>
    </source>
</evidence>
<comment type="catalytic activity">
    <reaction evidence="15 17 19">
        <text>(6S)-NADHX + ADP = AMP + phosphate + NADH + H(+)</text>
        <dbReference type="Rhea" id="RHEA:32223"/>
        <dbReference type="ChEBI" id="CHEBI:15378"/>
        <dbReference type="ChEBI" id="CHEBI:43474"/>
        <dbReference type="ChEBI" id="CHEBI:57945"/>
        <dbReference type="ChEBI" id="CHEBI:64074"/>
        <dbReference type="ChEBI" id="CHEBI:456215"/>
        <dbReference type="ChEBI" id="CHEBI:456216"/>
        <dbReference type="EC" id="4.2.1.136"/>
    </reaction>
</comment>
<keyword evidence="5 18" id="KW-0479">Metal-binding</keyword>
<keyword evidence="6 17" id="KW-0547">Nucleotide-binding</keyword>
<feature type="binding site" evidence="17">
    <location>
        <position position="415"/>
    </location>
    <ligand>
        <name>AMP</name>
        <dbReference type="ChEBI" id="CHEBI:456215"/>
    </ligand>
</feature>
<comment type="function">
    <text evidence="14 19">Bifunctional enzyme that catalyzes the epimerization of the S- and R-forms of NAD(P)HX and the dehydration of the S-form of NAD(P)HX at the expense of ADP, which is converted to AMP. This allows the repair of both epimers of NAD(P)HX, a damaged form of NAD(P)H that is a result of enzymatic or heat-dependent hydration.</text>
</comment>
<dbReference type="InterPro" id="IPR029056">
    <property type="entry name" value="Ribokinase-like"/>
</dbReference>
<comment type="catalytic activity">
    <reaction evidence="1 18 19">
        <text>(6R)-NADHX = (6S)-NADHX</text>
        <dbReference type="Rhea" id="RHEA:32215"/>
        <dbReference type="ChEBI" id="CHEBI:64074"/>
        <dbReference type="ChEBI" id="CHEBI:64075"/>
        <dbReference type="EC" id="5.1.99.6"/>
    </reaction>
</comment>
<dbReference type="CDD" id="cd01171">
    <property type="entry name" value="YXKO-related"/>
    <property type="match status" value="1"/>
</dbReference>
<dbReference type="InterPro" id="IPR004443">
    <property type="entry name" value="YjeF_N_dom"/>
</dbReference>
<comment type="catalytic activity">
    <reaction evidence="2 18 19">
        <text>(6R)-NADPHX = (6S)-NADPHX</text>
        <dbReference type="Rhea" id="RHEA:32227"/>
        <dbReference type="ChEBI" id="CHEBI:64076"/>
        <dbReference type="ChEBI" id="CHEBI:64077"/>
        <dbReference type="EC" id="5.1.99.6"/>
    </reaction>
</comment>
<evidence type="ECO:0000256" key="15">
    <source>
        <dbReference type="ARBA" id="ARBA00048238"/>
    </source>
</evidence>
<evidence type="ECO:0000313" key="23">
    <source>
        <dbReference type="Proteomes" id="UP000077271"/>
    </source>
</evidence>
<keyword evidence="10 17" id="KW-0520">NAD</keyword>
<comment type="cofactor">
    <cofactor evidence="18 19">
        <name>K(+)</name>
        <dbReference type="ChEBI" id="CHEBI:29103"/>
    </cofactor>
    <text evidence="18 19">Binds 1 potassium ion per subunit.</text>
</comment>
<evidence type="ECO:0000256" key="18">
    <source>
        <dbReference type="HAMAP-Rule" id="MF_01966"/>
    </source>
</evidence>
<dbReference type="PROSITE" id="PS51385">
    <property type="entry name" value="YJEF_N"/>
    <property type="match status" value="1"/>
</dbReference>
<comment type="cofactor">
    <cofactor evidence="17">
        <name>Mg(2+)</name>
        <dbReference type="ChEBI" id="CHEBI:18420"/>
    </cofactor>
</comment>
<keyword evidence="9 18" id="KW-0630">Potassium</keyword>
<dbReference type="Gene3D" id="3.40.1190.20">
    <property type="match status" value="1"/>
</dbReference>
<dbReference type="SUPFAM" id="SSF64153">
    <property type="entry name" value="YjeF N-terminal domain-like"/>
    <property type="match status" value="1"/>
</dbReference>
<gene>
    <name evidence="17" type="primary">nnrD</name>
    <name evidence="18" type="synonym">nnrE</name>
    <name evidence="22" type="ORF">AWH48_13755</name>
</gene>
<dbReference type="GO" id="GO:0052855">
    <property type="term" value="F:ADP-dependent NAD(P)H-hydrate dehydratase activity"/>
    <property type="evidence" value="ECO:0007669"/>
    <property type="project" value="UniProtKB-UniRule"/>
</dbReference>
<protein>
    <recommendedName>
        <fullName evidence="19">Bifunctional NAD(P)H-hydrate repair enzyme</fullName>
    </recommendedName>
    <alternativeName>
        <fullName evidence="19">Nicotinamide nucleotide repair protein</fullName>
    </alternativeName>
    <domain>
        <recommendedName>
            <fullName evidence="19">ADP-dependent (S)-NAD(P)H-hydrate dehydratase</fullName>
            <ecNumber evidence="19">4.2.1.136</ecNumber>
        </recommendedName>
        <alternativeName>
            <fullName evidence="19">ADP-dependent NAD(P)HX dehydratase</fullName>
        </alternativeName>
    </domain>
    <domain>
        <recommendedName>
            <fullName evidence="19">NAD(P)H-hydrate epimerase</fullName>
            <ecNumber evidence="19">5.1.99.6</ecNumber>
        </recommendedName>
    </domain>
</protein>
<evidence type="ECO:0000256" key="8">
    <source>
        <dbReference type="ARBA" id="ARBA00022857"/>
    </source>
</evidence>
<dbReference type="NCBIfam" id="TIGR00196">
    <property type="entry name" value="yjeF_cterm"/>
    <property type="match status" value="1"/>
</dbReference>
<evidence type="ECO:0000256" key="19">
    <source>
        <dbReference type="PIRNR" id="PIRNR017184"/>
    </source>
</evidence>
<feature type="domain" description="YjeF N-terminal" evidence="21">
    <location>
        <begin position="9"/>
        <end position="208"/>
    </location>
</feature>
<evidence type="ECO:0000256" key="4">
    <source>
        <dbReference type="ARBA" id="ARBA00009524"/>
    </source>
</evidence>
<dbReference type="PROSITE" id="PS51383">
    <property type="entry name" value="YJEF_C_3"/>
    <property type="match status" value="1"/>
</dbReference>
<evidence type="ECO:0000256" key="17">
    <source>
        <dbReference type="HAMAP-Rule" id="MF_01965"/>
    </source>
</evidence>
<dbReference type="NCBIfam" id="TIGR00197">
    <property type="entry name" value="yjeF_nterm"/>
    <property type="match status" value="1"/>
</dbReference>
<evidence type="ECO:0000256" key="7">
    <source>
        <dbReference type="ARBA" id="ARBA00022840"/>
    </source>
</evidence>
<dbReference type="Proteomes" id="UP000077271">
    <property type="component" value="Unassembled WGS sequence"/>
</dbReference>
<comment type="similarity">
    <text evidence="18">Belongs to the NnrE/AIBP family.</text>
</comment>
<feature type="binding site" evidence="18">
    <location>
        <begin position="57"/>
        <end position="61"/>
    </location>
    <ligand>
        <name>(6S)-NADPHX</name>
        <dbReference type="ChEBI" id="CHEBI:64076"/>
    </ligand>
</feature>
<dbReference type="AlphaFoldDB" id="A0A177KHL1"/>